<dbReference type="Proteomes" id="UP001642483">
    <property type="component" value="Unassembled WGS sequence"/>
</dbReference>
<reference evidence="1 2" key="1">
    <citation type="submission" date="2024-02" db="EMBL/GenBank/DDBJ databases">
        <authorList>
            <person name="Daric V."/>
            <person name="Darras S."/>
        </authorList>
    </citation>
    <scope>NUCLEOTIDE SEQUENCE [LARGE SCALE GENOMIC DNA]</scope>
</reference>
<accession>A0ABP0F5H4</accession>
<protein>
    <submittedName>
        <fullName evidence="1">Uncharacterized protein</fullName>
    </submittedName>
</protein>
<keyword evidence="2" id="KW-1185">Reference proteome</keyword>
<evidence type="ECO:0000313" key="1">
    <source>
        <dbReference type="EMBL" id="CAK8673993.1"/>
    </source>
</evidence>
<gene>
    <name evidence="1" type="ORF">CVLEPA_LOCUS3719</name>
</gene>
<comment type="caution">
    <text evidence="1">The sequence shown here is derived from an EMBL/GenBank/DDBJ whole genome shotgun (WGS) entry which is preliminary data.</text>
</comment>
<dbReference type="EMBL" id="CAWYQH010000002">
    <property type="protein sequence ID" value="CAK8673993.1"/>
    <property type="molecule type" value="Genomic_DNA"/>
</dbReference>
<name>A0ABP0F5H4_CLALP</name>
<sequence length="299" mass="33647">MMNVKDRYSGINMRDECRQPWTKNCTSFKKLNETCDIISSCAWSGGRGRTQKLTNQTAEAFVVSTRANIEAAELLLTQHNFIYVLPGVFADEALEKFFGQARQRSGGNFYIDIVDIKAAAKTKNLHALLKYESTPCESHDVPCTSNICIDDDQFDITIADTEDLVQSNDSVKHKCIFLAGYLEHKYPANILCIETENDDDHRINSEVLTNLNRGGLTVPLLSTVHFVHSAYKLFGKCNLHCCRAHLSHALRRIDSPMVVIQGACLTLSNILLKAFVLDNSDKERQLGCLRRKEKLSTKN</sequence>
<proteinExistence type="predicted"/>
<evidence type="ECO:0000313" key="2">
    <source>
        <dbReference type="Proteomes" id="UP001642483"/>
    </source>
</evidence>
<organism evidence="1 2">
    <name type="scientific">Clavelina lepadiformis</name>
    <name type="common">Light-bulb sea squirt</name>
    <name type="synonym">Ascidia lepadiformis</name>
    <dbReference type="NCBI Taxonomy" id="159417"/>
    <lineage>
        <taxon>Eukaryota</taxon>
        <taxon>Metazoa</taxon>
        <taxon>Chordata</taxon>
        <taxon>Tunicata</taxon>
        <taxon>Ascidiacea</taxon>
        <taxon>Aplousobranchia</taxon>
        <taxon>Clavelinidae</taxon>
        <taxon>Clavelina</taxon>
    </lineage>
</organism>